<organism evidence="1 2">
    <name type="scientific">Pseudoalteromonas luteoviolacea S4054</name>
    <dbReference type="NCBI Taxonomy" id="1129367"/>
    <lineage>
        <taxon>Bacteria</taxon>
        <taxon>Pseudomonadati</taxon>
        <taxon>Pseudomonadota</taxon>
        <taxon>Gammaproteobacteria</taxon>
        <taxon>Alteromonadales</taxon>
        <taxon>Pseudoalteromonadaceae</taxon>
        <taxon>Pseudoalteromonas</taxon>
    </lineage>
</organism>
<accession>A0A0F6A4K3</accession>
<evidence type="ECO:0000313" key="1">
    <source>
        <dbReference type="EMBL" id="KKE81122.1"/>
    </source>
</evidence>
<gene>
    <name evidence="1" type="ORF">N479_03710</name>
</gene>
<evidence type="ECO:0000313" key="2">
    <source>
        <dbReference type="Proteomes" id="UP000033434"/>
    </source>
</evidence>
<comment type="caution">
    <text evidence="1">The sequence shown here is derived from an EMBL/GenBank/DDBJ whole genome shotgun (WGS) entry which is preliminary data.</text>
</comment>
<reference evidence="1 2" key="1">
    <citation type="journal article" date="2015" name="BMC Genomics">
        <title>Genome mining reveals unlocked bioactive potential of marine Gram-negative bacteria.</title>
        <authorList>
            <person name="Machado H."/>
            <person name="Sonnenschein E.C."/>
            <person name="Melchiorsen J."/>
            <person name="Gram L."/>
        </authorList>
    </citation>
    <scope>NUCLEOTIDE SEQUENCE [LARGE SCALE GENOMIC DNA]</scope>
    <source>
        <strain evidence="1 2">S4054</strain>
    </source>
</reference>
<dbReference type="PATRIC" id="fig|1129367.4.peg.5155"/>
<sequence>MKITLNKRSVKKLSTNKKALNPAQTPNVAGGMYASSPHVPGCISYNGWGCNSMYNC</sequence>
<dbReference type="Proteomes" id="UP000033434">
    <property type="component" value="Unassembled WGS sequence"/>
</dbReference>
<dbReference type="EMBL" id="AUXW01000198">
    <property type="protein sequence ID" value="KKE81122.1"/>
    <property type="molecule type" value="Genomic_DNA"/>
</dbReference>
<protein>
    <submittedName>
        <fullName evidence="1">Uncharacterized protein</fullName>
    </submittedName>
</protein>
<name>A0A0F6A4K3_9GAMM</name>
<dbReference type="AlphaFoldDB" id="A0A0F6A4K3"/>
<proteinExistence type="predicted"/>